<evidence type="ECO:0000256" key="2">
    <source>
        <dbReference type="ARBA" id="ARBA00022729"/>
    </source>
</evidence>
<reference evidence="6 7" key="1">
    <citation type="journal article" date="2009" name="PLoS Genet.">
        <title>The genome of Nectria haematococca: contribution of supernumerary chromosomes to gene expansion.</title>
        <authorList>
            <person name="Coleman J.J."/>
            <person name="Rounsley S.D."/>
            <person name="Rodriguez-Carres M."/>
            <person name="Kuo A."/>
            <person name="Wasmann C.C."/>
            <person name="Grimwood J."/>
            <person name="Schmutz J."/>
            <person name="Taga M."/>
            <person name="White G.J."/>
            <person name="Zhou S."/>
            <person name="Schwartz D.C."/>
            <person name="Freitag M."/>
            <person name="Ma L.J."/>
            <person name="Danchin E.G."/>
            <person name="Henrissat B."/>
            <person name="Coutinho P.M."/>
            <person name="Nelson D.R."/>
            <person name="Straney D."/>
            <person name="Napoli C.A."/>
            <person name="Barker B.M."/>
            <person name="Gribskov M."/>
            <person name="Rep M."/>
            <person name="Kroken S."/>
            <person name="Molnar I."/>
            <person name="Rensing C."/>
            <person name="Kennell J.C."/>
            <person name="Zamora J."/>
            <person name="Farman M.L."/>
            <person name="Selker E.U."/>
            <person name="Salamov A."/>
            <person name="Shapiro H."/>
            <person name="Pangilinan J."/>
            <person name="Lindquist E."/>
            <person name="Lamers C."/>
            <person name="Grigoriev I.V."/>
            <person name="Geiser D.M."/>
            <person name="Covert S.F."/>
            <person name="Temporini E."/>
            <person name="Vanetten H.D."/>
        </authorList>
    </citation>
    <scope>NUCLEOTIDE SEQUENCE [LARGE SCALE GENOMIC DNA]</scope>
    <source>
        <strain evidence="7">ATCC MYA-4622 / CBS 123669 / FGSC 9596 / NRRL 45880 / 77-13-4</strain>
    </source>
</reference>
<dbReference type="EC" id="3.1.1.-" evidence="5"/>
<dbReference type="Pfam" id="PF07519">
    <property type="entry name" value="Tannase"/>
    <property type="match status" value="1"/>
</dbReference>
<accession>C7Z338</accession>
<evidence type="ECO:0000256" key="3">
    <source>
        <dbReference type="ARBA" id="ARBA00022801"/>
    </source>
</evidence>
<dbReference type="InParanoid" id="C7Z338"/>
<keyword evidence="3 5" id="KW-0378">Hydrolase</keyword>
<name>C7Z338_FUSV7</name>
<protein>
    <recommendedName>
        <fullName evidence="5">Carboxylic ester hydrolase</fullName>
        <ecNumber evidence="5">3.1.1.-</ecNumber>
    </recommendedName>
</protein>
<dbReference type="VEuPathDB" id="FungiDB:NECHADRAFT_87814"/>
<sequence length="176" mass="19232">MSGSHHELALIGKEFARNFYKFDGVVVGAPAFHYNQQQVNLLFANTIEQTIDYFPPTYEVDKIINLTTEASNDLDGKSDGVVSRTDLCKLHFNIGDVVGEPSSCDATESNIGLRNHVVKSAATPAQSGKVTAQAAKLVKTYLDGLHDSDGRRIYLTSQFGSDLTNAYPQFNKDTKG</sequence>
<evidence type="ECO:0000313" key="6">
    <source>
        <dbReference type="EMBL" id="EEU41591.1"/>
    </source>
</evidence>
<dbReference type="PANTHER" id="PTHR33938">
    <property type="entry name" value="FERULOYL ESTERASE B-RELATED"/>
    <property type="match status" value="1"/>
</dbReference>
<dbReference type="PANTHER" id="PTHR33938:SF7">
    <property type="entry name" value="CARBOXYLIC ESTER HYDROLASE"/>
    <property type="match status" value="1"/>
</dbReference>
<evidence type="ECO:0000256" key="5">
    <source>
        <dbReference type="RuleBase" id="RU361238"/>
    </source>
</evidence>
<gene>
    <name evidence="6" type="ORF">NECHADRAFT_87814</name>
</gene>
<organism evidence="6 7">
    <name type="scientific">Fusarium vanettenii (strain ATCC MYA-4622 / CBS 123669 / FGSC 9596 / NRRL 45880 / 77-13-4)</name>
    <name type="common">Fusarium solani subsp. pisi</name>
    <dbReference type="NCBI Taxonomy" id="660122"/>
    <lineage>
        <taxon>Eukaryota</taxon>
        <taxon>Fungi</taxon>
        <taxon>Dikarya</taxon>
        <taxon>Ascomycota</taxon>
        <taxon>Pezizomycotina</taxon>
        <taxon>Sordariomycetes</taxon>
        <taxon>Hypocreomycetidae</taxon>
        <taxon>Hypocreales</taxon>
        <taxon>Nectriaceae</taxon>
        <taxon>Fusarium</taxon>
        <taxon>Fusarium solani species complex</taxon>
        <taxon>Fusarium vanettenii</taxon>
    </lineage>
</organism>
<keyword evidence="7" id="KW-1185">Reference proteome</keyword>
<comment type="similarity">
    <text evidence="5">Belongs to the tannase family.</text>
</comment>
<keyword evidence="4" id="KW-1015">Disulfide bond</keyword>
<dbReference type="Proteomes" id="UP000005206">
    <property type="component" value="Chromosome 12"/>
</dbReference>
<evidence type="ECO:0000313" key="7">
    <source>
        <dbReference type="Proteomes" id="UP000005206"/>
    </source>
</evidence>
<evidence type="ECO:0000256" key="4">
    <source>
        <dbReference type="ARBA" id="ARBA00023157"/>
    </source>
</evidence>
<dbReference type="EMBL" id="GG698907">
    <property type="protein sequence ID" value="EEU41591.1"/>
    <property type="molecule type" value="Genomic_DNA"/>
</dbReference>
<proteinExistence type="inferred from homology"/>
<dbReference type="GO" id="GO:0052689">
    <property type="term" value="F:carboxylic ester hydrolase activity"/>
    <property type="evidence" value="ECO:0007669"/>
    <property type="project" value="UniProtKB-KW"/>
</dbReference>
<dbReference type="GeneID" id="9675910"/>
<keyword evidence="2" id="KW-0732">Signal</keyword>
<dbReference type="HOGENOM" id="CLU_1525574_0_0_1"/>
<dbReference type="eggNOG" id="ENOG502QU7M">
    <property type="taxonomic scope" value="Eukaryota"/>
</dbReference>
<dbReference type="KEGG" id="nhe:NECHADRAFT_87814"/>
<keyword evidence="1" id="KW-0719">Serine esterase</keyword>
<dbReference type="InterPro" id="IPR011118">
    <property type="entry name" value="Tannase/feruloyl_esterase"/>
</dbReference>
<dbReference type="AlphaFoldDB" id="C7Z338"/>
<evidence type="ECO:0000256" key="1">
    <source>
        <dbReference type="ARBA" id="ARBA00022487"/>
    </source>
</evidence>
<dbReference type="RefSeq" id="XP_003047304.1">
    <property type="nucleotide sequence ID" value="XM_003047258.1"/>
</dbReference>
<dbReference type="OrthoDB" id="3039123at2759"/>